<keyword evidence="11" id="KW-1185">Reference proteome</keyword>
<keyword evidence="7 9" id="KW-1133">Transmembrane helix</keyword>
<evidence type="ECO:0000256" key="9">
    <source>
        <dbReference type="SAM" id="Phobius"/>
    </source>
</evidence>
<gene>
    <name evidence="10" type="primary">rhaT_1</name>
    <name evidence="10" type="ORF">SCARR_01554</name>
</gene>
<dbReference type="EMBL" id="CAAHFH010000001">
    <property type="protein sequence ID" value="VGO19495.1"/>
    <property type="molecule type" value="Genomic_DNA"/>
</dbReference>
<protein>
    <submittedName>
        <fullName evidence="10">L-rhamnose-proton symporter</fullName>
    </submittedName>
</protein>
<feature type="transmembrane region" description="Helical" evidence="9">
    <location>
        <begin position="287"/>
        <end position="306"/>
    </location>
</feature>
<organism evidence="10 11">
    <name type="scientific">Pontiella sulfatireligans</name>
    <dbReference type="NCBI Taxonomy" id="2750658"/>
    <lineage>
        <taxon>Bacteria</taxon>
        <taxon>Pseudomonadati</taxon>
        <taxon>Kiritimatiellota</taxon>
        <taxon>Kiritimatiellia</taxon>
        <taxon>Kiritimatiellales</taxon>
        <taxon>Pontiellaceae</taxon>
        <taxon>Pontiella</taxon>
    </lineage>
</organism>
<reference evidence="10 11" key="1">
    <citation type="submission" date="2019-04" db="EMBL/GenBank/DDBJ databases">
        <authorList>
            <person name="Van Vliet M D."/>
        </authorList>
    </citation>
    <scope>NUCLEOTIDE SEQUENCE [LARGE SCALE GENOMIC DNA]</scope>
    <source>
        <strain evidence="10 11">F21</strain>
    </source>
</reference>
<keyword evidence="4" id="KW-0762">Sugar transport</keyword>
<feature type="transmembrane region" description="Helical" evidence="9">
    <location>
        <begin position="36"/>
        <end position="57"/>
    </location>
</feature>
<evidence type="ECO:0000256" key="2">
    <source>
        <dbReference type="ARBA" id="ARBA00022475"/>
    </source>
</evidence>
<dbReference type="Proteomes" id="UP000346198">
    <property type="component" value="Unassembled WGS sequence"/>
</dbReference>
<feature type="transmembrane region" description="Helical" evidence="9">
    <location>
        <begin position="6"/>
        <end position="24"/>
    </location>
</feature>
<evidence type="ECO:0000256" key="5">
    <source>
        <dbReference type="ARBA" id="ARBA00022692"/>
    </source>
</evidence>
<keyword evidence="6" id="KW-0769">Symport</keyword>
<evidence type="ECO:0000256" key="6">
    <source>
        <dbReference type="ARBA" id="ARBA00022847"/>
    </source>
</evidence>
<name>A0A6C2UH29_9BACT</name>
<accession>A0A6C2UH29</accession>
<feature type="transmembrane region" description="Helical" evidence="9">
    <location>
        <begin position="97"/>
        <end position="118"/>
    </location>
</feature>
<feature type="transmembrane region" description="Helical" evidence="9">
    <location>
        <begin position="219"/>
        <end position="239"/>
    </location>
</feature>
<dbReference type="GO" id="GO:0015153">
    <property type="term" value="F:rhamnose transmembrane transporter activity"/>
    <property type="evidence" value="ECO:0007669"/>
    <property type="project" value="InterPro"/>
</dbReference>
<keyword evidence="8 9" id="KW-0472">Membrane</keyword>
<feature type="transmembrane region" description="Helical" evidence="9">
    <location>
        <begin position="69"/>
        <end position="90"/>
    </location>
</feature>
<evidence type="ECO:0000256" key="3">
    <source>
        <dbReference type="ARBA" id="ARBA00022519"/>
    </source>
</evidence>
<evidence type="ECO:0000256" key="4">
    <source>
        <dbReference type="ARBA" id="ARBA00022597"/>
    </source>
</evidence>
<keyword evidence="1" id="KW-0813">Transport</keyword>
<dbReference type="InterPro" id="IPR004673">
    <property type="entry name" value="L-rhamnose-proton_sym_RhaT"/>
</dbReference>
<sequence length="343" mass="37190">MKLIIGLLLAALGGGIQGAFVYPLKFMKNWKWENGWFVFTITCCFIFPMVLAFGTTPDLMDIYRQTDSITIWLVFISGIAWGIGVVLFGLGAEFLGMALGIAIITALNAAFGTLFPLLFLPSDSFSTKALLFLIFGLLVLIIGVAQVAAAGKRRELDQKKEGQTSSSKRVSFKVGLVVCIVASIFCPATNFAVFFGQPISESVKALGTVAPYNVGYAQLLPYFIGGFIVNTIYCIYLFIKNNSFKNYYNSGKTINMLLGVSMSGLFMVGMVLYTVALTIYIKDIGAVVGWPLFMAATIMAANFLGLMSGEWKGVSKRAVVKLFSGIILLIVAIVLVSLSNLFS</sequence>
<dbReference type="GO" id="GO:0015293">
    <property type="term" value="F:symporter activity"/>
    <property type="evidence" value="ECO:0007669"/>
    <property type="project" value="UniProtKB-KW"/>
</dbReference>
<proteinExistence type="predicted"/>
<evidence type="ECO:0000313" key="10">
    <source>
        <dbReference type="EMBL" id="VGO19495.1"/>
    </source>
</evidence>
<dbReference type="AlphaFoldDB" id="A0A6C2UH29"/>
<feature type="transmembrane region" description="Helical" evidence="9">
    <location>
        <begin position="172"/>
        <end position="199"/>
    </location>
</feature>
<evidence type="ECO:0000313" key="11">
    <source>
        <dbReference type="Proteomes" id="UP000346198"/>
    </source>
</evidence>
<dbReference type="Pfam" id="PF06379">
    <property type="entry name" value="RhaT"/>
    <property type="match status" value="1"/>
</dbReference>
<keyword evidence="2" id="KW-1003">Cell membrane</keyword>
<keyword evidence="5 9" id="KW-0812">Transmembrane</keyword>
<dbReference type="RefSeq" id="WP_136060886.1">
    <property type="nucleotide sequence ID" value="NZ_CAAHFH010000001.1"/>
</dbReference>
<feature type="transmembrane region" description="Helical" evidence="9">
    <location>
        <begin position="130"/>
        <end position="151"/>
    </location>
</feature>
<evidence type="ECO:0000256" key="1">
    <source>
        <dbReference type="ARBA" id="ARBA00022448"/>
    </source>
</evidence>
<dbReference type="GO" id="GO:0016020">
    <property type="term" value="C:membrane"/>
    <property type="evidence" value="ECO:0007669"/>
    <property type="project" value="InterPro"/>
</dbReference>
<evidence type="ECO:0000256" key="7">
    <source>
        <dbReference type="ARBA" id="ARBA00022989"/>
    </source>
</evidence>
<evidence type="ECO:0000256" key="8">
    <source>
        <dbReference type="ARBA" id="ARBA00023136"/>
    </source>
</evidence>
<keyword evidence="3" id="KW-0997">Cell inner membrane</keyword>
<feature type="transmembrane region" description="Helical" evidence="9">
    <location>
        <begin position="260"/>
        <end position="281"/>
    </location>
</feature>
<feature type="transmembrane region" description="Helical" evidence="9">
    <location>
        <begin position="318"/>
        <end position="342"/>
    </location>
</feature>